<comment type="caution">
    <text evidence="2">The sequence shown here is derived from an EMBL/GenBank/DDBJ whole genome shotgun (WGS) entry which is preliminary data.</text>
</comment>
<keyword evidence="1" id="KW-0853">WD repeat</keyword>
<dbReference type="InterPro" id="IPR016024">
    <property type="entry name" value="ARM-type_fold"/>
</dbReference>
<evidence type="ECO:0000313" key="2">
    <source>
        <dbReference type="EMBL" id="CAG9318291.1"/>
    </source>
</evidence>
<dbReference type="GO" id="GO:0005737">
    <property type="term" value="C:cytoplasm"/>
    <property type="evidence" value="ECO:0007669"/>
    <property type="project" value="TreeGrafter"/>
</dbReference>
<dbReference type="AlphaFoldDB" id="A0AAU9IRS4"/>
<protein>
    <submittedName>
        <fullName evidence="2">Uncharacterized protein</fullName>
    </submittedName>
</protein>
<dbReference type="Pfam" id="PF00400">
    <property type="entry name" value="WD40"/>
    <property type="match status" value="2"/>
</dbReference>
<evidence type="ECO:0000313" key="3">
    <source>
        <dbReference type="Proteomes" id="UP001162131"/>
    </source>
</evidence>
<gene>
    <name evidence="2" type="ORF">BSTOLATCC_MIC20767</name>
</gene>
<dbReference type="InterPro" id="IPR001680">
    <property type="entry name" value="WD40_rpt"/>
</dbReference>
<feature type="repeat" description="WD" evidence="1">
    <location>
        <begin position="1069"/>
        <end position="1104"/>
    </location>
</feature>
<dbReference type="PANTHER" id="PTHR44099:SF4">
    <property type="entry name" value="RABCONNECTIN-3B, ISOFORM A"/>
    <property type="match status" value="1"/>
</dbReference>
<proteinExistence type="predicted"/>
<sequence length="1166" mass="133539">MNCSLQIPFIFWNKKGQELTHNFSSLACHDNLICTGSETGDICIWRPSSNQYSPEIICTIGIESVCRALEFIKAPCPELIGSTIWLISLHQDNRLRCWDLNDGRCMSISESAILPEHVMLNKMLKIQDRFVAISGESSDIYFIDTWAMERIAYFSMPGEVVYIETAYFSNNLNLLSLDATGELDVWTIPDLKDYYYDRDNLPQINPDPWQNFQLKEEMPSLMKSSSDAGLLAVVYEYYVWFIHYSWFDLPFPHEAILDVNSKIIDAKLDCEFFYVLLDNGEVYKYDVDEILNTIEVTKINTKFSGQPLTKKTYQFELDHISIDAKIPVTLTKFFKDDIISVHNSKIFITNVLDEEKYTLQNISEFSTKKHDIYCYADYSFETYLKPGEEITVSALVAYEYLPFYIIGTTLGRILVTPTTLGHSIFIYSYHKSPITCVYLNREKFISCSSDNVLCLWNFRAYVKAIDRNTVITEPLQTLNVWCSPVKTLIPVSCLKETMAAGNEEGLKFSKERWEQTLLAQCEDGSILLITLANKASLCYFQALSSRIKEAEVHVGLEYLLVKCDDGYIYLFNMIMQALERIISKDEAHKIFRKSKRQATLHISYESTDLGLSQYHQIIHYNLRQNYVSKYSDPFVIRNIWIGGREYQVLFLNIESIEKRVEKKLIALPYMEYVMGLLGYWNEEFATQIKIVENLKSLMKLSEPRVCAGIGAIGLNHALSFTLPKEKSNYEISGYLSAQLMTANLSLLVALSSIEVNLKAAIKKIAESYMRNYKFKFPDLTFFILHSLSDNRPSKHLQDFFMKILDPDTKKSCFEVLLSVFLSKPVKCRSPSKKLSSVPNINCFMPQKEQRTYIPFVESLIVTYLGYISINSDHINSETTDKLVTVYRCMLKTGMQGNITIAAELLGKGMQQWKQDLVENKLEDIINELLTHSCSPDPLIKKTLYKAILRLASCEIQVFLDCIYNGTKKSSDKIYSANCLSALSTFIEKRYDEISMVLPNVMNVLLACLDPSTSGIRKNCIEKAVDCLQKLVISLPMVAYNQEKQKFAIGTVESSIMIYDLKTATKTKELFGHDSSISALEFNPSGSTLASYSYQDFSIRIWKLDGGFLGFMGGEIRANRIIILPEIDPVVVTYREFLDTITLSWTEDGKNVHLMRENAKHYTFSLN</sequence>
<dbReference type="SMART" id="SM00320">
    <property type="entry name" value="WD40"/>
    <property type="match status" value="5"/>
</dbReference>
<keyword evidence="3" id="KW-1185">Reference proteome</keyword>
<dbReference type="InterPro" id="IPR011989">
    <property type="entry name" value="ARM-like"/>
</dbReference>
<dbReference type="Gene3D" id="2.130.10.10">
    <property type="entry name" value="YVTN repeat-like/Quinoprotein amine dehydrogenase"/>
    <property type="match status" value="3"/>
</dbReference>
<dbReference type="PROSITE" id="PS50082">
    <property type="entry name" value="WD_REPEATS_2"/>
    <property type="match status" value="1"/>
</dbReference>
<dbReference type="PANTHER" id="PTHR44099">
    <property type="entry name" value="RABCONNECTIN-3B, ISOFORM A"/>
    <property type="match status" value="1"/>
</dbReference>
<accession>A0AAU9IRS4</accession>
<dbReference type="InterPro" id="IPR036322">
    <property type="entry name" value="WD40_repeat_dom_sf"/>
</dbReference>
<dbReference type="EMBL" id="CAJZBQ010000020">
    <property type="protein sequence ID" value="CAG9318291.1"/>
    <property type="molecule type" value="Genomic_DNA"/>
</dbReference>
<dbReference type="SUPFAM" id="SSF48371">
    <property type="entry name" value="ARM repeat"/>
    <property type="match status" value="1"/>
</dbReference>
<evidence type="ECO:0000256" key="1">
    <source>
        <dbReference type="PROSITE-ProRule" id="PRU00221"/>
    </source>
</evidence>
<dbReference type="InterPro" id="IPR015943">
    <property type="entry name" value="WD40/YVTN_repeat-like_dom_sf"/>
</dbReference>
<dbReference type="Proteomes" id="UP001162131">
    <property type="component" value="Unassembled WGS sequence"/>
</dbReference>
<dbReference type="Gene3D" id="1.25.10.10">
    <property type="entry name" value="Leucine-rich Repeat Variant"/>
    <property type="match status" value="1"/>
</dbReference>
<organism evidence="2 3">
    <name type="scientific">Blepharisma stoltei</name>
    <dbReference type="NCBI Taxonomy" id="1481888"/>
    <lineage>
        <taxon>Eukaryota</taxon>
        <taxon>Sar</taxon>
        <taxon>Alveolata</taxon>
        <taxon>Ciliophora</taxon>
        <taxon>Postciliodesmatophora</taxon>
        <taxon>Heterotrichea</taxon>
        <taxon>Heterotrichida</taxon>
        <taxon>Blepharismidae</taxon>
        <taxon>Blepharisma</taxon>
    </lineage>
</organism>
<dbReference type="InterPro" id="IPR049916">
    <property type="entry name" value="WDR72-like"/>
</dbReference>
<reference evidence="2" key="1">
    <citation type="submission" date="2021-09" db="EMBL/GenBank/DDBJ databases">
        <authorList>
            <consortium name="AG Swart"/>
            <person name="Singh M."/>
            <person name="Singh A."/>
            <person name="Seah K."/>
            <person name="Emmerich C."/>
        </authorList>
    </citation>
    <scope>NUCLEOTIDE SEQUENCE</scope>
    <source>
        <strain evidence="2">ATCC30299</strain>
    </source>
</reference>
<dbReference type="SUPFAM" id="SSF50978">
    <property type="entry name" value="WD40 repeat-like"/>
    <property type="match status" value="3"/>
</dbReference>
<name>A0AAU9IRS4_9CILI</name>